<reference evidence="1" key="1">
    <citation type="submission" date="2021-06" db="EMBL/GenBank/DDBJ databases">
        <authorList>
            <person name="Kallberg Y."/>
            <person name="Tangrot J."/>
            <person name="Rosling A."/>
        </authorList>
    </citation>
    <scope>NUCLEOTIDE SEQUENCE</scope>
    <source>
        <strain evidence="1">IL203A</strain>
    </source>
</reference>
<evidence type="ECO:0000313" key="1">
    <source>
        <dbReference type="EMBL" id="CAG8589179.1"/>
    </source>
</evidence>
<accession>A0ACA9MKF0</accession>
<evidence type="ECO:0000313" key="2">
    <source>
        <dbReference type="Proteomes" id="UP000789702"/>
    </source>
</evidence>
<protein>
    <submittedName>
        <fullName evidence="1">7824_t:CDS:1</fullName>
    </submittedName>
</protein>
<keyword evidence="2" id="KW-1185">Reference proteome</keyword>
<name>A0ACA9MKF0_9GLOM</name>
<sequence length="328" mass="37750">MWKLSVIGKITLISIISQAIIVTILEAFVIYFHVNFVIQYKLNSVGEGISEADLIYHSIFIFSLFFQVLLVVDALWHRNSVEIVALVIFNLLSLAYAGLQLYQHEILEDKGTQNATYAPINPIFPKDNRDAPKFYYEARMRPIEYTIIGLISAFPIYLSFMSYKLTKEFGWENYKIYSADIRVRDAVWSLKILQALIKLDIFFIGSYALQLIPSPKIGYYSTVVEIALVFFLGTLMLLIALFSVIMEKKYLLLSAINLYSISLIYWAYRLITINLPVSDGDATTFVLVLITVIYSIICFRNMSRGIYVLAVYGRHEDEAEDFNRNQYS</sequence>
<feature type="non-terminal residue" evidence="1">
    <location>
        <position position="328"/>
    </location>
</feature>
<proteinExistence type="predicted"/>
<organism evidence="1 2">
    <name type="scientific">Dentiscutata heterogama</name>
    <dbReference type="NCBI Taxonomy" id="1316150"/>
    <lineage>
        <taxon>Eukaryota</taxon>
        <taxon>Fungi</taxon>
        <taxon>Fungi incertae sedis</taxon>
        <taxon>Mucoromycota</taxon>
        <taxon>Glomeromycotina</taxon>
        <taxon>Glomeromycetes</taxon>
        <taxon>Diversisporales</taxon>
        <taxon>Gigasporaceae</taxon>
        <taxon>Dentiscutata</taxon>
    </lineage>
</organism>
<dbReference type="Proteomes" id="UP000789702">
    <property type="component" value="Unassembled WGS sequence"/>
</dbReference>
<gene>
    <name evidence="1" type="ORF">DHETER_LOCUS6793</name>
</gene>
<dbReference type="EMBL" id="CAJVPU010008897">
    <property type="protein sequence ID" value="CAG8589179.1"/>
    <property type="molecule type" value="Genomic_DNA"/>
</dbReference>
<comment type="caution">
    <text evidence="1">The sequence shown here is derived from an EMBL/GenBank/DDBJ whole genome shotgun (WGS) entry which is preliminary data.</text>
</comment>